<dbReference type="RefSeq" id="WP_106585822.1">
    <property type="nucleotide sequence ID" value="NZ_PYGA01000022.1"/>
</dbReference>
<comment type="caution">
    <text evidence="1">The sequence shown here is derived from an EMBL/GenBank/DDBJ whole genome shotgun (WGS) entry which is preliminary data.</text>
</comment>
<evidence type="ECO:0000313" key="1">
    <source>
        <dbReference type="EMBL" id="PSK90538.1"/>
    </source>
</evidence>
<dbReference type="OrthoDB" id="3214648at2"/>
<gene>
    <name evidence="1" type="ORF">CLV63_12272</name>
</gene>
<evidence type="ECO:0000313" key="2">
    <source>
        <dbReference type="Proteomes" id="UP000240542"/>
    </source>
</evidence>
<dbReference type="AlphaFoldDB" id="A0A2P8CZX4"/>
<name>A0A2P8CZX4_9ACTN</name>
<dbReference type="Proteomes" id="UP000240542">
    <property type="component" value="Unassembled WGS sequence"/>
</dbReference>
<reference evidence="1 2" key="1">
    <citation type="submission" date="2018-03" db="EMBL/GenBank/DDBJ databases">
        <title>Genomic Encyclopedia of Archaeal and Bacterial Type Strains, Phase II (KMG-II): from individual species to whole genera.</title>
        <authorList>
            <person name="Goeker M."/>
        </authorList>
    </citation>
    <scope>NUCLEOTIDE SEQUENCE [LARGE SCALE GENOMIC DNA]</scope>
    <source>
        <strain evidence="1 2">DSM 45312</strain>
    </source>
</reference>
<proteinExistence type="predicted"/>
<sequence length="67" mass="7411">MAWTWRYEAADGGILDAGQFPDESFTSRGDAESWLGEHWREVQEGGAEKVTLLEEATAVYTMSLAEG</sequence>
<keyword evidence="2" id="KW-1185">Reference proteome</keyword>
<dbReference type="EMBL" id="PYGA01000022">
    <property type="protein sequence ID" value="PSK90538.1"/>
    <property type="molecule type" value="Genomic_DNA"/>
</dbReference>
<accession>A0A2P8CZX4</accession>
<organism evidence="1 2">
    <name type="scientific">Murinocardiopsis flavida</name>
    <dbReference type="NCBI Taxonomy" id="645275"/>
    <lineage>
        <taxon>Bacteria</taxon>
        <taxon>Bacillati</taxon>
        <taxon>Actinomycetota</taxon>
        <taxon>Actinomycetes</taxon>
        <taxon>Streptosporangiales</taxon>
        <taxon>Nocardiopsidaceae</taxon>
        <taxon>Murinocardiopsis</taxon>
    </lineage>
</organism>
<protein>
    <submittedName>
        <fullName evidence="1">Uncharacterized protein</fullName>
    </submittedName>
</protein>